<reference evidence="4 5" key="1">
    <citation type="submission" date="2024-09" db="EMBL/GenBank/DDBJ databases">
        <title>Laminarin stimulates single cell rates of sulfate reduction while oxygen inhibits transcriptomic activity in coastal marine sediment.</title>
        <authorList>
            <person name="Lindsay M."/>
            <person name="Orcutt B."/>
            <person name="Emerson D."/>
            <person name="Stepanauskas R."/>
            <person name="D'Angelo T."/>
        </authorList>
    </citation>
    <scope>NUCLEOTIDE SEQUENCE [LARGE SCALE GENOMIC DNA]</scope>
    <source>
        <strain evidence="4">SAG AM-311-K15</strain>
    </source>
</reference>
<evidence type="ECO:0000313" key="4">
    <source>
        <dbReference type="EMBL" id="MFC1848601.1"/>
    </source>
</evidence>
<keyword evidence="1" id="KW-0802">TPR repeat</keyword>
<evidence type="ECO:0000256" key="2">
    <source>
        <dbReference type="SAM" id="MobiDB-lite"/>
    </source>
</evidence>
<feature type="compositionally biased region" description="Basic and acidic residues" evidence="2">
    <location>
        <begin position="56"/>
        <end position="71"/>
    </location>
</feature>
<dbReference type="InterPro" id="IPR011990">
    <property type="entry name" value="TPR-like_helical_dom_sf"/>
</dbReference>
<feature type="domain" description="YprB ribonuclease H-like" evidence="3">
    <location>
        <begin position="139"/>
        <end position="307"/>
    </location>
</feature>
<dbReference type="Pfam" id="PF13482">
    <property type="entry name" value="RNase_H_2"/>
    <property type="match status" value="1"/>
</dbReference>
<proteinExistence type="predicted"/>
<accession>A0ABV6YR62</accession>
<dbReference type="EMBL" id="JBHPBY010000001">
    <property type="protein sequence ID" value="MFC1848601.1"/>
    <property type="molecule type" value="Genomic_DNA"/>
</dbReference>
<protein>
    <submittedName>
        <fullName evidence="4">Ribonuclease H-like domain-containing protein</fullName>
    </submittedName>
</protein>
<dbReference type="InterPro" id="IPR038720">
    <property type="entry name" value="YprB_RNase_H-like_dom"/>
</dbReference>
<organism evidence="4 5">
    <name type="scientific">candidate division CSSED10-310 bacterium</name>
    <dbReference type="NCBI Taxonomy" id="2855610"/>
    <lineage>
        <taxon>Bacteria</taxon>
        <taxon>Bacteria division CSSED10-310</taxon>
    </lineage>
</organism>
<dbReference type="InterPro" id="IPR019734">
    <property type="entry name" value="TPR_rpt"/>
</dbReference>
<feature type="compositionally biased region" description="Basic and acidic residues" evidence="2">
    <location>
        <begin position="1"/>
        <end position="29"/>
    </location>
</feature>
<dbReference type="SUPFAM" id="SSF48452">
    <property type="entry name" value="TPR-like"/>
    <property type="match status" value="1"/>
</dbReference>
<dbReference type="PROSITE" id="PS50005">
    <property type="entry name" value="TPR"/>
    <property type="match status" value="1"/>
</dbReference>
<dbReference type="InterPro" id="IPR036397">
    <property type="entry name" value="RNaseH_sf"/>
</dbReference>
<gene>
    <name evidence="4" type="ORF">ACFL27_00190</name>
</gene>
<dbReference type="InterPro" id="IPR012337">
    <property type="entry name" value="RNaseH-like_sf"/>
</dbReference>
<dbReference type="SUPFAM" id="SSF53098">
    <property type="entry name" value="Ribonuclease H-like"/>
    <property type="match status" value="1"/>
</dbReference>
<evidence type="ECO:0000313" key="5">
    <source>
        <dbReference type="Proteomes" id="UP001594351"/>
    </source>
</evidence>
<evidence type="ECO:0000259" key="3">
    <source>
        <dbReference type="Pfam" id="PF13482"/>
    </source>
</evidence>
<feature type="repeat" description="TPR" evidence="1">
    <location>
        <begin position="323"/>
        <end position="356"/>
    </location>
</feature>
<comment type="caution">
    <text evidence="4">The sequence shown here is derived from an EMBL/GenBank/DDBJ whole genome shotgun (WGS) entry which is preliminary data.</text>
</comment>
<name>A0ABV6YR62_UNCC1</name>
<dbReference type="Gene3D" id="3.30.420.10">
    <property type="entry name" value="Ribonuclease H-like superfamily/Ribonuclease H"/>
    <property type="match status" value="1"/>
</dbReference>
<feature type="region of interest" description="Disordered" evidence="2">
    <location>
        <begin position="1"/>
        <end position="75"/>
    </location>
</feature>
<dbReference type="Proteomes" id="UP001594351">
    <property type="component" value="Unassembled WGS sequence"/>
</dbReference>
<dbReference type="Gene3D" id="1.25.40.10">
    <property type="entry name" value="Tetratricopeptide repeat domain"/>
    <property type="match status" value="1"/>
</dbReference>
<evidence type="ECO:0000256" key="1">
    <source>
        <dbReference type="PROSITE-ProRule" id="PRU00339"/>
    </source>
</evidence>
<dbReference type="PANTHER" id="PTHR38462:SF1">
    <property type="entry name" value="YPRB RIBONUCLEASE H-LIKE DOMAIN-CONTAINING PROTEIN"/>
    <property type="match status" value="1"/>
</dbReference>
<keyword evidence="5" id="KW-1185">Reference proteome</keyword>
<dbReference type="PANTHER" id="PTHR38462">
    <property type="entry name" value="EXONUCLEASE-LIKE PROTEIN"/>
    <property type="match status" value="1"/>
</dbReference>
<sequence length="471" mass="54795">MDRQSKKKKIAELRQMVDHMSERMIDKHSPSQPAVIEKATAPEQLPKSHQLKPKLQKPEQVPHRAAGDHSHAPQPLREILSGTESETEEGTVFFSEDIFPIHMFHGTRALHEALDVSPDTLQILTGDDTIHALDIRRTVFIDTETTGLSRSTGTFVFLVGCGFFQDEEFIIRQYFMHRYEDELALIIQLERELRAYTSIISFNGKQFDVPLLKNRFLLNNMLFPLARKPHLDLLHCARSLWKARLRWCNLAHLEYRLLGFERQDDVPGSEIPLLYTQYLHDGDGHPIKKIFHHNQLDILSMVTLLGTINHYFASDNFRQELNPCDLYSLGNIYRNRSLHDEAISLYRQGLDKSPEPEIEYKLLKATAGLHKRSANFAQAQSCWERMILLGLDFEPYPYEELAKYQEHIRKNFEQAAAICRSALEKMAQHQYGSYKGSFPRLKDQFLYRLNRLNRKMKSRPQHNSSLRSIKS</sequence>